<evidence type="ECO:0000256" key="1">
    <source>
        <dbReference type="SAM" id="Phobius"/>
    </source>
</evidence>
<proteinExistence type="predicted"/>
<feature type="transmembrane region" description="Helical" evidence="1">
    <location>
        <begin position="121"/>
        <end position="147"/>
    </location>
</feature>
<feature type="transmembrane region" description="Helical" evidence="1">
    <location>
        <begin position="93"/>
        <end position="115"/>
    </location>
</feature>
<name>A0A8D8Q074_9HEMI</name>
<dbReference type="EMBL" id="HBUF01046180">
    <property type="protein sequence ID" value="CAG6619734.1"/>
    <property type="molecule type" value="Transcribed_RNA"/>
</dbReference>
<organism evidence="2">
    <name type="scientific">Cacopsylla melanoneura</name>
    <dbReference type="NCBI Taxonomy" id="428564"/>
    <lineage>
        <taxon>Eukaryota</taxon>
        <taxon>Metazoa</taxon>
        <taxon>Ecdysozoa</taxon>
        <taxon>Arthropoda</taxon>
        <taxon>Hexapoda</taxon>
        <taxon>Insecta</taxon>
        <taxon>Pterygota</taxon>
        <taxon>Neoptera</taxon>
        <taxon>Paraneoptera</taxon>
        <taxon>Hemiptera</taxon>
        <taxon>Sternorrhyncha</taxon>
        <taxon>Psylloidea</taxon>
        <taxon>Psyllidae</taxon>
        <taxon>Psyllinae</taxon>
        <taxon>Cacopsylla</taxon>
    </lineage>
</organism>
<accession>A0A8D8Q074</accession>
<keyword evidence="1" id="KW-0472">Membrane</keyword>
<keyword evidence="1" id="KW-1133">Transmembrane helix</keyword>
<dbReference type="AlphaFoldDB" id="A0A8D8Q074"/>
<sequence length="163" mass="18820">MFKTCVGIMYKSYGSCSLATAPVILHVQNMCRGTSTDVRVGLGEYQTFGTTVFYFIRTFAVTLVIQIVSPMTLQQFPQRFLQFFIIHHHFARLSLLSPLLPLLLLSLPLLSSSLLLSLFSFFSFSFFSSLLSFSLLLLFFFFFFFLGKKRKKFFFEMKIKVGF</sequence>
<reference evidence="2" key="1">
    <citation type="submission" date="2021-05" db="EMBL/GenBank/DDBJ databases">
        <authorList>
            <person name="Alioto T."/>
            <person name="Alioto T."/>
            <person name="Gomez Garrido J."/>
        </authorList>
    </citation>
    <scope>NUCLEOTIDE SEQUENCE</scope>
</reference>
<evidence type="ECO:0000313" key="2">
    <source>
        <dbReference type="EMBL" id="CAG6619733.1"/>
    </source>
</evidence>
<feature type="transmembrane region" description="Helical" evidence="1">
    <location>
        <begin position="52"/>
        <end position="73"/>
    </location>
</feature>
<keyword evidence="1" id="KW-0812">Transmembrane</keyword>
<dbReference type="EMBL" id="HBUF01046179">
    <property type="protein sequence ID" value="CAG6619733.1"/>
    <property type="molecule type" value="Transcribed_RNA"/>
</dbReference>
<dbReference type="EMBL" id="HBUF01046178">
    <property type="protein sequence ID" value="CAG6619732.1"/>
    <property type="molecule type" value="Transcribed_RNA"/>
</dbReference>
<protein>
    <submittedName>
        <fullName evidence="2">Uncharacterized protein</fullName>
    </submittedName>
</protein>